<dbReference type="GO" id="GO:0005634">
    <property type="term" value="C:nucleus"/>
    <property type="evidence" value="ECO:0007669"/>
    <property type="project" value="TreeGrafter"/>
</dbReference>
<sequence length="395" mass="46696">MMAGSADDELDTPYYEIPPTYEEFLKNHLIPNKPCIIGPSFTSSWKANKEWIVANDTNGHEGKQHQPRYKPNYKHLCQQYGAAQGQVARCNKRHFTDQERTEMSFADFCAKWQEEDGKPSLDYLKDLHLQKTFPDDEFYTVPDLFEDDWLNEYWLQQKGDDDYRFAYFGGHTTFTPLHADVYRSYSWSSNICGMKKWTMFPPGQESLYQDKFNNAVYDVRDVDSTQFTKFDQARRIVIYQKDGETVFVPSNWFHQVENIGAAISINHNWINASNLMFTYASLRKDWNDCKHAIEDLQETMAPMEFLQECQNLLMVHSGWDWRIFLNMMAHVVANRVKQPNVPVHQPDLTWQVDRVDEVLKQWNEDEPRLIEYFESNDLMSVYTQLRSNMNSIRQK</sequence>
<name>A0A8H4BMN7_MUCCL</name>
<dbReference type="GO" id="GO:0005737">
    <property type="term" value="C:cytoplasm"/>
    <property type="evidence" value="ECO:0007669"/>
    <property type="project" value="TreeGrafter"/>
</dbReference>
<dbReference type="InterPro" id="IPR050910">
    <property type="entry name" value="JMJD6_ArgDemeth/LysHydrox"/>
</dbReference>
<evidence type="ECO:0000313" key="2">
    <source>
        <dbReference type="EMBL" id="KAF1804780.1"/>
    </source>
</evidence>
<dbReference type="EMBL" id="JAAECE010000002">
    <property type="protein sequence ID" value="KAF1804780.1"/>
    <property type="molecule type" value="Genomic_DNA"/>
</dbReference>
<dbReference type="InterPro" id="IPR003347">
    <property type="entry name" value="JmjC_dom"/>
</dbReference>
<evidence type="ECO:0000259" key="1">
    <source>
        <dbReference type="PROSITE" id="PS51184"/>
    </source>
</evidence>
<reference evidence="2 3" key="1">
    <citation type="submission" date="2019-09" db="EMBL/GenBank/DDBJ databases">
        <authorList>
            <consortium name="DOE Joint Genome Institute"/>
            <person name="Mondo S.J."/>
            <person name="Navarro-Mendoza M.I."/>
            <person name="Perez-Arques C."/>
            <person name="Panchal S."/>
            <person name="Nicolas F.E."/>
            <person name="Ganguly P."/>
            <person name="Pangilinan J."/>
            <person name="Grigoriev I."/>
            <person name="Heitman J."/>
            <person name="Sanya K."/>
            <person name="Garre V."/>
        </authorList>
    </citation>
    <scope>NUCLEOTIDE SEQUENCE [LARGE SCALE GENOMIC DNA]</scope>
    <source>
        <strain evidence="2 3">MU402</strain>
    </source>
</reference>
<dbReference type="Pfam" id="PF13621">
    <property type="entry name" value="Cupin_8"/>
    <property type="match status" value="1"/>
</dbReference>
<feature type="domain" description="JmjC" evidence="1">
    <location>
        <begin position="130"/>
        <end position="286"/>
    </location>
</feature>
<protein>
    <recommendedName>
        <fullName evidence="1">JmjC domain-containing protein</fullName>
    </recommendedName>
</protein>
<evidence type="ECO:0000313" key="3">
    <source>
        <dbReference type="Proteomes" id="UP000469890"/>
    </source>
</evidence>
<dbReference type="PANTHER" id="PTHR12480:SF6">
    <property type="entry name" value="2-OXOGLUTARATE AND IRON-DEPENDENT OXYGENASE JMJD4"/>
    <property type="match status" value="1"/>
</dbReference>
<dbReference type="Gene3D" id="2.60.120.650">
    <property type="entry name" value="Cupin"/>
    <property type="match status" value="1"/>
</dbReference>
<dbReference type="SMART" id="SM00558">
    <property type="entry name" value="JmjC"/>
    <property type="match status" value="1"/>
</dbReference>
<proteinExistence type="predicted"/>
<dbReference type="GO" id="GO:0043565">
    <property type="term" value="F:sequence-specific DNA binding"/>
    <property type="evidence" value="ECO:0007669"/>
    <property type="project" value="TreeGrafter"/>
</dbReference>
<comment type="caution">
    <text evidence="2">The sequence shown here is derived from an EMBL/GenBank/DDBJ whole genome shotgun (WGS) entry which is preliminary data.</text>
</comment>
<dbReference type="AlphaFoldDB" id="A0A8H4BMN7"/>
<accession>A0A8H4BMN7</accession>
<dbReference type="GO" id="GO:0016706">
    <property type="term" value="F:2-oxoglutarate-dependent dioxygenase activity"/>
    <property type="evidence" value="ECO:0007669"/>
    <property type="project" value="TreeGrafter"/>
</dbReference>
<dbReference type="PROSITE" id="PS51184">
    <property type="entry name" value="JMJC"/>
    <property type="match status" value="1"/>
</dbReference>
<dbReference type="GO" id="GO:0045905">
    <property type="term" value="P:positive regulation of translational termination"/>
    <property type="evidence" value="ECO:0007669"/>
    <property type="project" value="TreeGrafter"/>
</dbReference>
<gene>
    <name evidence="2" type="ORF">FB192DRAFT_1297661</name>
</gene>
<dbReference type="Proteomes" id="UP000469890">
    <property type="component" value="Unassembled WGS sequence"/>
</dbReference>
<dbReference type="PANTHER" id="PTHR12480">
    <property type="entry name" value="ARGININE DEMETHYLASE AND LYSYL-HYDROXYLASE JMJD"/>
    <property type="match status" value="1"/>
</dbReference>
<dbReference type="InterPro" id="IPR041667">
    <property type="entry name" value="Cupin_8"/>
</dbReference>
<dbReference type="SUPFAM" id="SSF51197">
    <property type="entry name" value="Clavaminate synthase-like"/>
    <property type="match status" value="1"/>
</dbReference>
<organism evidence="2 3">
    <name type="scientific">Mucor circinelloides f. lusitanicus</name>
    <name type="common">Mucor racemosus var. lusitanicus</name>
    <dbReference type="NCBI Taxonomy" id="29924"/>
    <lineage>
        <taxon>Eukaryota</taxon>
        <taxon>Fungi</taxon>
        <taxon>Fungi incertae sedis</taxon>
        <taxon>Mucoromycota</taxon>
        <taxon>Mucoromycotina</taxon>
        <taxon>Mucoromycetes</taxon>
        <taxon>Mucorales</taxon>
        <taxon>Mucorineae</taxon>
        <taxon>Mucoraceae</taxon>
        <taxon>Mucor</taxon>
    </lineage>
</organism>